<gene>
    <name evidence="1" type="ORF">J2Z75_000895</name>
</gene>
<evidence type="ECO:0000313" key="2">
    <source>
        <dbReference type="Proteomes" id="UP000823786"/>
    </source>
</evidence>
<sequence length="37" mass="4379">MTNHVQTVQLLPSGIRMNNRFASVFVERVYRLFLKRG</sequence>
<dbReference type="EMBL" id="JAGGJV010000001">
    <property type="protein sequence ID" value="MBP1857415.1"/>
    <property type="molecule type" value="Genomic_DNA"/>
</dbReference>
<keyword evidence="2" id="KW-1185">Reference proteome</keyword>
<accession>A0ABS4EHJ5</accession>
<protein>
    <submittedName>
        <fullName evidence="1">Uncharacterized protein</fullName>
    </submittedName>
</protein>
<dbReference type="Proteomes" id="UP000823786">
    <property type="component" value="Unassembled WGS sequence"/>
</dbReference>
<comment type="caution">
    <text evidence="1">The sequence shown here is derived from an EMBL/GenBank/DDBJ whole genome shotgun (WGS) entry which is preliminary data.</text>
</comment>
<reference evidence="1 2" key="1">
    <citation type="submission" date="2021-03" db="EMBL/GenBank/DDBJ databases">
        <title>Genomic Encyclopedia of Type Strains, Phase IV (KMG-IV): sequencing the most valuable type-strain genomes for metagenomic binning, comparative biology and taxonomic classification.</title>
        <authorList>
            <person name="Goeker M."/>
        </authorList>
    </citation>
    <scope>NUCLEOTIDE SEQUENCE [LARGE SCALE GENOMIC DNA]</scope>
    <source>
        <strain evidence="1 2">DSM 26427</strain>
    </source>
</reference>
<evidence type="ECO:0000313" key="1">
    <source>
        <dbReference type="EMBL" id="MBP1857415.1"/>
    </source>
</evidence>
<name>A0ABS4EHJ5_9HYPH</name>
<organism evidence="1 2">
    <name type="scientific">Rhizobium herbae</name>
    <dbReference type="NCBI Taxonomy" id="508661"/>
    <lineage>
        <taxon>Bacteria</taxon>
        <taxon>Pseudomonadati</taxon>
        <taxon>Pseudomonadota</taxon>
        <taxon>Alphaproteobacteria</taxon>
        <taxon>Hyphomicrobiales</taxon>
        <taxon>Rhizobiaceae</taxon>
        <taxon>Rhizobium/Agrobacterium group</taxon>
        <taxon>Rhizobium</taxon>
    </lineage>
</organism>
<proteinExistence type="predicted"/>